<dbReference type="PANTHER" id="PTHR38899:SF1">
    <property type="entry name" value="PROTEIN KINASE"/>
    <property type="match status" value="1"/>
</dbReference>
<dbReference type="PANTHER" id="PTHR38899">
    <property type="entry name" value="DOMAIN OOKINETE PROTEIN, PUTATIVE-RELATED"/>
    <property type="match status" value="1"/>
</dbReference>
<protein>
    <recommendedName>
        <fullName evidence="2">PDZ domain-containing protein</fullName>
    </recommendedName>
</protein>
<dbReference type="AlphaFoldDB" id="A0AA36JIV4"/>
<proteinExistence type="predicted"/>
<dbReference type="InterPro" id="IPR001478">
    <property type="entry name" value="PDZ"/>
</dbReference>
<organism evidence="3 4">
    <name type="scientific">Effrenium voratum</name>
    <dbReference type="NCBI Taxonomy" id="2562239"/>
    <lineage>
        <taxon>Eukaryota</taxon>
        <taxon>Sar</taxon>
        <taxon>Alveolata</taxon>
        <taxon>Dinophyceae</taxon>
        <taxon>Suessiales</taxon>
        <taxon>Symbiodiniaceae</taxon>
        <taxon>Effrenium</taxon>
    </lineage>
</organism>
<dbReference type="PROSITE" id="PS50106">
    <property type="entry name" value="PDZ"/>
    <property type="match status" value="1"/>
</dbReference>
<feature type="region of interest" description="Disordered" evidence="1">
    <location>
        <begin position="1"/>
        <end position="22"/>
    </location>
</feature>
<reference evidence="3" key="1">
    <citation type="submission" date="2023-08" db="EMBL/GenBank/DDBJ databases">
        <authorList>
            <person name="Chen Y."/>
            <person name="Shah S."/>
            <person name="Dougan E. K."/>
            <person name="Thang M."/>
            <person name="Chan C."/>
        </authorList>
    </citation>
    <scope>NUCLEOTIDE SEQUENCE</scope>
</reference>
<gene>
    <name evidence="3" type="ORF">EVOR1521_LOCUS28853</name>
</gene>
<dbReference type="SUPFAM" id="SSF56784">
    <property type="entry name" value="HAD-like"/>
    <property type="match status" value="1"/>
</dbReference>
<evidence type="ECO:0000313" key="4">
    <source>
        <dbReference type="Proteomes" id="UP001178507"/>
    </source>
</evidence>
<evidence type="ECO:0000259" key="2">
    <source>
        <dbReference type="PROSITE" id="PS50106"/>
    </source>
</evidence>
<evidence type="ECO:0000256" key="1">
    <source>
        <dbReference type="SAM" id="MobiDB-lite"/>
    </source>
</evidence>
<feature type="domain" description="PDZ" evidence="2">
    <location>
        <begin position="323"/>
        <end position="385"/>
    </location>
</feature>
<evidence type="ECO:0000313" key="3">
    <source>
        <dbReference type="EMBL" id="CAJ1407057.1"/>
    </source>
</evidence>
<accession>A0AA36JIV4</accession>
<feature type="compositionally biased region" description="Polar residues" evidence="1">
    <location>
        <begin position="12"/>
        <end position="21"/>
    </location>
</feature>
<sequence length="515" mass="57274">MTASDLFKSASRGYQQQQSCPALQELDPAGAEAEGENNAGLERTESVGFKSWFAEHVSGGFSIGAPRPVRRVEGPTTDANLRREIALEKVKRIATRCELKEVPPVVSSRSSPDLHAKTVPNLEAKNAKNASVGFHQNSIGILWHKEEEANQAPDSVPKPEKPSTCFEACGDMRFVLGKVVDKFRAAVGNGDLGIEDPGFQDPENAVIIFDWDDTLLPTTYILGTVIPSLAEEDRAGALPEHSPYQELLAAHAHLVGFLLRTARRTARVAIVSNSLSPWVQASAARYLPGLDLEALLQELDVPVYYSRTHLPTIPVTYKVNKWDVHLDRRNGGRIGVDIIREFDGSLAVARIEDGGLMHAWNKSHPTEEVQPGDRFAEVNGNTDSLAAECRKLQELKITVYRAVPDRDPYVEAKRIDMQACLEKFYGRHPEWRQNVLCIGDACTEQQAIKEVLANVPKVQAPLCKTVNLIDTPTVEQLSNELRILLVWLNNMVQYHKDFDLFMDQLDDLEAELFRA</sequence>
<dbReference type="InterPro" id="IPR036412">
    <property type="entry name" value="HAD-like_sf"/>
</dbReference>
<name>A0AA36JIV4_9DINO</name>
<dbReference type="EMBL" id="CAUJNA010003656">
    <property type="protein sequence ID" value="CAJ1407057.1"/>
    <property type="molecule type" value="Genomic_DNA"/>
</dbReference>
<comment type="caution">
    <text evidence="3">The sequence shown here is derived from an EMBL/GenBank/DDBJ whole genome shotgun (WGS) entry which is preliminary data.</text>
</comment>
<dbReference type="Proteomes" id="UP001178507">
    <property type="component" value="Unassembled WGS sequence"/>
</dbReference>
<keyword evidence="4" id="KW-1185">Reference proteome</keyword>